<dbReference type="Gene3D" id="3.40.50.300">
    <property type="entry name" value="P-loop containing nucleotide triphosphate hydrolases"/>
    <property type="match status" value="1"/>
</dbReference>
<dbReference type="PROSITE" id="PS51882">
    <property type="entry name" value="G_ALPHA"/>
    <property type="match status" value="1"/>
</dbReference>
<keyword evidence="3 5" id="KW-0342">GTP-binding</keyword>
<feature type="binding site" evidence="5">
    <location>
        <begin position="174"/>
        <end position="180"/>
    </location>
    <ligand>
        <name>GTP</name>
        <dbReference type="ChEBI" id="CHEBI:37565"/>
    </ligand>
</feature>
<dbReference type="GO" id="GO:0005525">
    <property type="term" value="F:GTP binding"/>
    <property type="evidence" value="ECO:0007669"/>
    <property type="project" value="UniProtKB-KW"/>
</dbReference>
<feature type="binding site" evidence="6">
    <location>
        <position position="180"/>
    </location>
    <ligand>
        <name>Mg(2+)</name>
        <dbReference type="ChEBI" id="CHEBI:18420"/>
    </ligand>
</feature>
<feature type="binding site" evidence="5">
    <location>
        <begin position="199"/>
        <end position="203"/>
    </location>
    <ligand>
        <name>GTP</name>
        <dbReference type="ChEBI" id="CHEBI:37565"/>
    </ligand>
</feature>
<dbReference type="SUPFAM" id="SSF52540">
    <property type="entry name" value="P-loop containing nucleoside triphosphate hydrolases"/>
    <property type="match status" value="1"/>
</dbReference>
<dbReference type="InterPro" id="IPR011025">
    <property type="entry name" value="GproteinA_insert"/>
</dbReference>
<dbReference type="GO" id="GO:0001664">
    <property type="term" value="F:G protein-coupled receptor binding"/>
    <property type="evidence" value="ECO:0007669"/>
    <property type="project" value="TreeGrafter"/>
</dbReference>
<dbReference type="GO" id="GO:0031683">
    <property type="term" value="F:G-protein beta/gamma-subunit complex binding"/>
    <property type="evidence" value="ECO:0007669"/>
    <property type="project" value="InterPro"/>
</dbReference>
<organism evidence="7 8">
    <name type="scientific">Chaetoceros tenuissimus</name>
    <dbReference type="NCBI Taxonomy" id="426638"/>
    <lineage>
        <taxon>Eukaryota</taxon>
        <taxon>Sar</taxon>
        <taxon>Stramenopiles</taxon>
        <taxon>Ochrophyta</taxon>
        <taxon>Bacillariophyta</taxon>
        <taxon>Coscinodiscophyceae</taxon>
        <taxon>Chaetocerotophycidae</taxon>
        <taxon>Chaetocerotales</taxon>
        <taxon>Chaetocerotaceae</taxon>
        <taxon>Chaetoceros</taxon>
    </lineage>
</organism>
<dbReference type="GO" id="GO:0007188">
    <property type="term" value="P:adenylate cyclase-modulating G protein-coupled receptor signaling pathway"/>
    <property type="evidence" value="ECO:0007669"/>
    <property type="project" value="TreeGrafter"/>
</dbReference>
<evidence type="ECO:0000313" key="7">
    <source>
        <dbReference type="EMBL" id="GFH49609.1"/>
    </source>
</evidence>
<dbReference type="GO" id="GO:0046872">
    <property type="term" value="F:metal ion binding"/>
    <property type="evidence" value="ECO:0007669"/>
    <property type="project" value="UniProtKB-KW"/>
</dbReference>
<protein>
    <submittedName>
        <fullName evidence="7">Heterotrimeric G protein alpha subunit 1</fullName>
    </submittedName>
</protein>
<keyword evidence="2 5" id="KW-0547">Nucleotide-binding</keyword>
<proteinExistence type="predicted"/>
<sequence length="357" mass="40430">MGACMSGGVDAGALKASKDLEKMMNNAYLLESDKVKLLLLGAGESGKSTIFKQMRVLFGAPLTDDEKNQITPIVYSNTISSMKALVQAVSDFGYDSEVDEANKNHITILDSADEEGEIDEQLGVAIKELWKDPGVMKAWKRRAEFQIVESVKYYFNEIERIMTEDYVATQQDMLLARVRTSGIVTEKYVIDGKDFEMYDVGGQRNERKKWIHCFEDVTAVIFVAALSEYDQVLYEDTSTNRMVEAIELFDEICNNQYFLKSNMILFLNKKDLFEEKILNVHIGDQEAFSDFDTPLGASDYYDQGVAYFLEKFISKNINPERQVYNHVTCATDSKNVSVVFEACKDIILRGNMEDAGL</sequence>
<accession>A0AAD3H4H3</accession>
<name>A0AAD3H4H3_9STRA</name>
<evidence type="ECO:0000256" key="2">
    <source>
        <dbReference type="ARBA" id="ARBA00022741"/>
    </source>
</evidence>
<evidence type="ECO:0000256" key="5">
    <source>
        <dbReference type="PIRSR" id="PIRSR601019-1"/>
    </source>
</evidence>
<dbReference type="GO" id="GO:0005834">
    <property type="term" value="C:heterotrimeric G-protein complex"/>
    <property type="evidence" value="ECO:0007669"/>
    <property type="project" value="TreeGrafter"/>
</dbReference>
<feature type="binding site" evidence="6">
    <location>
        <position position="48"/>
    </location>
    <ligand>
        <name>Mg(2+)</name>
        <dbReference type="ChEBI" id="CHEBI:18420"/>
    </ligand>
</feature>
<evidence type="ECO:0000313" key="8">
    <source>
        <dbReference type="Proteomes" id="UP001054902"/>
    </source>
</evidence>
<feature type="binding site" evidence="5">
    <location>
        <begin position="44"/>
        <end position="49"/>
    </location>
    <ligand>
        <name>GTP</name>
        <dbReference type="ChEBI" id="CHEBI:37565"/>
    </ligand>
</feature>
<dbReference type="CDD" id="cd00066">
    <property type="entry name" value="G-alpha"/>
    <property type="match status" value="1"/>
</dbReference>
<dbReference type="GO" id="GO:0003924">
    <property type="term" value="F:GTPase activity"/>
    <property type="evidence" value="ECO:0007669"/>
    <property type="project" value="InterPro"/>
</dbReference>
<keyword evidence="4" id="KW-0807">Transducer</keyword>
<keyword evidence="6" id="KW-0460">Magnesium</keyword>
<dbReference type="PANTHER" id="PTHR10218">
    <property type="entry name" value="GTP-BINDING PROTEIN ALPHA SUBUNIT"/>
    <property type="match status" value="1"/>
</dbReference>
<feature type="binding site" evidence="5">
    <location>
        <begin position="268"/>
        <end position="271"/>
    </location>
    <ligand>
        <name>GTP</name>
        <dbReference type="ChEBI" id="CHEBI:37565"/>
    </ligand>
</feature>
<dbReference type="FunFam" id="3.40.50.300:FF:000051">
    <property type="entry name" value="Guanine nucleotide-binding protein subunit alpha"/>
    <property type="match status" value="1"/>
</dbReference>
<dbReference type="Gene3D" id="1.10.400.10">
    <property type="entry name" value="GI Alpha 1, domain 2-like"/>
    <property type="match status" value="1"/>
</dbReference>
<dbReference type="PRINTS" id="PR00318">
    <property type="entry name" value="GPROTEINA"/>
</dbReference>
<comment type="caution">
    <text evidence="7">The sequence shown here is derived from an EMBL/GenBank/DDBJ whole genome shotgun (WGS) entry which is preliminary data.</text>
</comment>
<evidence type="ECO:0000256" key="1">
    <source>
        <dbReference type="ARBA" id="ARBA00022723"/>
    </source>
</evidence>
<evidence type="ECO:0000256" key="3">
    <source>
        <dbReference type="ARBA" id="ARBA00023134"/>
    </source>
</evidence>
<dbReference type="SMART" id="SM00275">
    <property type="entry name" value="G_alpha"/>
    <property type="match status" value="1"/>
</dbReference>
<dbReference type="Proteomes" id="UP001054902">
    <property type="component" value="Unassembled WGS sequence"/>
</dbReference>
<gene>
    <name evidence="7" type="ORF">CTEN210_06085</name>
</gene>
<feature type="binding site" evidence="5">
    <location>
        <position position="330"/>
    </location>
    <ligand>
        <name>GTP</name>
        <dbReference type="ChEBI" id="CHEBI:37565"/>
    </ligand>
</feature>
<keyword evidence="1 6" id="KW-0479">Metal-binding</keyword>
<dbReference type="InterPro" id="IPR001019">
    <property type="entry name" value="Gprotein_alpha_su"/>
</dbReference>
<dbReference type="InterPro" id="IPR027417">
    <property type="entry name" value="P-loop_NTPase"/>
</dbReference>
<keyword evidence="8" id="KW-1185">Reference proteome</keyword>
<evidence type="ECO:0000256" key="4">
    <source>
        <dbReference type="ARBA" id="ARBA00023224"/>
    </source>
</evidence>
<dbReference type="SUPFAM" id="SSF47895">
    <property type="entry name" value="Transducin (alpha subunit), insertion domain"/>
    <property type="match status" value="1"/>
</dbReference>
<dbReference type="AlphaFoldDB" id="A0AAD3H4H3"/>
<dbReference type="PANTHER" id="PTHR10218:SF302">
    <property type="entry name" value="GUANINE NUCLEOTIDE-BINDING PROTEIN ALPHA-5 SUBUNIT"/>
    <property type="match status" value="1"/>
</dbReference>
<reference evidence="7 8" key="1">
    <citation type="journal article" date="2021" name="Sci. Rep.">
        <title>The genome of the diatom Chaetoceros tenuissimus carries an ancient integrated fragment of an extant virus.</title>
        <authorList>
            <person name="Hongo Y."/>
            <person name="Kimura K."/>
            <person name="Takaki Y."/>
            <person name="Yoshida Y."/>
            <person name="Baba S."/>
            <person name="Kobayashi G."/>
            <person name="Nagasaki K."/>
            <person name="Hano T."/>
            <person name="Tomaru Y."/>
        </authorList>
    </citation>
    <scope>NUCLEOTIDE SEQUENCE [LARGE SCALE GENOMIC DNA]</scope>
    <source>
        <strain evidence="7 8">NIES-3715</strain>
    </source>
</reference>
<dbReference type="Pfam" id="PF00503">
    <property type="entry name" value="G-alpha"/>
    <property type="match status" value="1"/>
</dbReference>
<dbReference type="EMBL" id="BLLK01000038">
    <property type="protein sequence ID" value="GFH49609.1"/>
    <property type="molecule type" value="Genomic_DNA"/>
</dbReference>
<evidence type="ECO:0000256" key="6">
    <source>
        <dbReference type="PIRSR" id="PIRSR601019-2"/>
    </source>
</evidence>
<dbReference type="GO" id="GO:0005737">
    <property type="term" value="C:cytoplasm"/>
    <property type="evidence" value="ECO:0007669"/>
    <property type="project" value="TreeGrafter"/>
</dbReference>